<dbReference type="Gene3D" id="1.10.260.40">
    <property type="entry name" value="lambda repressor-like DNA-binding domains"/>
    <property type="match status" value="1"/>
</dbReference>
<evidence type="ECO:0000256" key="2">
    <source>
        <dbReference type="ARBA" id="ARBA00023125"/>
    </source>
</evidence>
<sequence length="260" mass="29868">MFLSQNLRYLRRKSKKSQQILANEASISRGAYSSYEEGRAEPRLQTLQRLAQIFEVQIDSLVTKNLEEESQDTPSKKLARYVAADSLRVLAITVDENNNENIEMVPEKAAAGYTKGYTDVQYLKDLPKYRLPFLPKDRTYRAFEIMGDSMLPLQSGTIVIGEYVTDWHEVKDGQVCVVVLRNEGIVLKKVFNKIAEKGTLLLKSTNPQYDPYELEIAEVGEVWRFVAYIGRTLPQSDLDDLRTAVQRLEDRFKEFTITNQ</sequence>
<keyword evidence="3" id="KW-0804">Transcription</keyword>
<dbReference type="InterPro" id="IPR001387">
    <property type="entry name" value="Cro/C1-type_HTH"/>
</dbReference>
<proteinExistence type="predicted"/>
<feature type="domain" description="HTH cro/C1-type" evidence="4">
    <location>
        <begin position="7"/>
        <end position="61"/>
    </location>
</feature>
<reference evidence="6" key="1">
    <citation type="submission" date="2012-06" db="EMBL/GenBank/DDBJ databases">
        <title>The complete genome of Flexibacter litoralis DSM 6794.</title>
        <authorList>
            <person name="Lucas S."/>
            <person name="Copeland A."/>
            <person name="Lapidus A."/>
            <person name="Glavina del Rio T."/>
            <person name="Dalin E."/>
            <person name="Tice H."/>
            <person name="Bruce D."/>
            <person name="Goodwin L."/>
            <person name="Pitluck S."/>
            <person name="Peters L."/>
            <person name="Ovchinnikova G."/>
            <person name="Lu M."/>
            <person name="Kyrpides N."/>
            <person name="Mavromatis K."/>
            <person name="Ivanova N."/>
            <person name="Brettin T."/>
            <person name="Detter J.C."/>
            <person name="Han C."/>
            <person name="Larimer F."/>
            <person name="Land M."/>
            <person name="Hauser L."/>
            <person name="Markowitz V."/>
            <person name="Cheng J.-F."/>
            <person name="Hugenholtz P."/>
            <person name="Woyke T."/>
            <person name="Wu D."/>
            <person name="Spring S."/>
            <person name="Lang E."/>
            <person name="Kopitz M."/>
            <person name="Brambilla E."/>
            <person name="Klenk H.-P."/>
            <person name="Eisen J.A."/>
        </authorList>
    </citation>
    <scope>NUCLEOTIDE SEQUENCE [LARGE SCALE GENOMIC DNA]</scope>
    <source>
        <strain evidence="6">ATCC 23117 / DSM 6794 / NBRC 15988 / NCIMB 1366 / Sio-4</strain>
    </source>
</reference>
<dbReference type="RefSeq" id="WP_014799686.1">
    <property type="nucleotide sequence ID" value="NC_018018.1"/>
</dbReference>
<dbReference type="Pfam" id="PF00717">
    <property type="entry name" value="Peptidase_S24"/>
    <property type="match status" value="1"/>
</dbReference>
<keyword evidence="2" id="KW-0238">DNA-binding</keyword>
<evidence type="ECO:0000313" key="6">
    <source>
        <dbReference type="Proteomes" id="UP000006054"/>
    </source>
</evidence>
<organism evidence="5 6">
    <name type="scientific">Bernardetia litoralis (strain ATCC 23117 / DSM 6794 / NBRC 15988 / NCIMB 1366 / Fx l1 / Sio-4)</name>
    <name type="common">Flexibacter litoralis</name>
    <dbReference type="NCBI Taxonomy" id="880071"/>
    <lineage>
        <taxon>Bacteria</taxon>
        <taxon>Pseudomonadati</taxon>
        <taxon>Bacteroidota</taxon>
        <taxon>Cytophagia</taxon>
        <taxon>Cytophagales</taxon>
        <taxon>Bernardetiaceae</taxon>
        <taxon>Bernardetia</taxon>
    </lineage>
</organism>
<accession>I4AQM8</accession>
<evidence type="ECO:0000256" key="3">
    <source>
        <dbReference type="ARBA" id="ARBA00023163"/>
    </source>
</evidence>
<evidence type="ECO:0000313" key="5">
    <source>
        <dbReference type="EMBL" id="AFM06263.1"/>
    </source>
</evidence>
<dbReference type="AlphaFoldDB" id="I4AQM8"/>
<dbReference type="PANTHER" id="PTHR40661">
    <property type="match status" value="1"/>
</dbReference>
<dbReference type="Gene3D" id="2.10.109.10">
    <property type="entry name" value="Umud Fragment, subunit A"/>
    <property type="match status" value="1"/>
</dbReference>
<gene>
    <name evidence="5" type="ordered locus">Fleli_3961</name>
</gene>
<dbReference type="HOGENOM" id="CLU_074799_0_0_10"/>
<dbReference type="InterPro" id="IPR015927">
    <property type="entry name" value="Peptidase_S24_S26A/B/C"/>
</dbReference>
<dbReference type="InterPro" id="IPR039418">
    <property type="entry name" value="LexA-like"/>
</dbReference>
<dbReference type="EMBL" id="CP003345">
    <property type="protein sequence ID" value="AFM06263.1"/>
    <property type="molecule type" value="Genomic_DNA"/>
</dbReference>
<keyword evidence="6" id="KW-1185">Reference proteome</keyword>
<dbReference type="CDD" id="cd06529">
    <property type="entry name" value="S24_LexA-like"/>
    <property type="match status" value="1"/>
</dbReference>
<dbReference type="GO" id="GO:0003677">
    <property type="term" value="F:DNA binding"/>
    <property type="evidence" value="ECO:0007669"/>
    <property type="project" value="UniProtKB-KW"/>
</dbReference>
<dbReference type="SUPFAM" id="SSF47413">
    <property type="entry name" value="lambda repressor-like DNA-binding domains"/>
    <property type="match status" value="1"/>
</dbReference>
<name>I4AQM8_BERLS</name>
<dbReference type="eggNOG" id="COG1974">
    <property type="taxonomic scope" value="Bacteria"/>
</dbReference>
<dbReference type="InterPro" id="IPR010982">
    <property type="entry name" value="Lambda_DNA-bd_dom_sf"/>
</dbReference>
<dbReference type="STRING" id="880071.Fleli_3961"/>
<keyword evidence="1" id="KW-0805">Transcription regulation</keyword>
<evidence type="ECO:0000256" key="1">
    <source>
        <dbReference type="ARBA" id="ARBA00023015"/>
    </source>
</evidence>
<protein>
    <submittedName>
        <fullName evidence="5">Putative transcriptional regulator</fullName>
    </submittedName>
</protein>
<dbReference type="KEGG" id="fli:Fleli_3961"/>
<dbReference type="Proteomes" id="UP000006054">
    <property type="component" value="Chromosome"/>
</dbReference>
<dbReference type="Pfam" id="PF01381">
    <property type="entry name" value="HTH_3"/>
    <property type="match status" value="1"/>
</dbReference>
<dbReference type="SUPFAM" id="SSF51306">
    <property type="entry name" value="LexA/Signal peptidase"/>
    <property type="match status" value="1"/>
</dbReference>
<evidence type="ECO:0000259" key="4">
    <source>
        <dbReference type="PROSITE" id="PS50943"/>
    </source>
</evidence>
<dbReference type="PROSITE" id="PS50943">
    <property type="entry name" value="HTH_CROC1"/>
    <property type="match status" value="1"/>
</dbReference>
<dbReference type="PANTHER" id="PTHR40661:SF1">
    <property type="entry name" value="HTH CRO_C1-TYPE DOMAIN-CONTAINING PROTEIN"/>
    <property type="match status" value="1"/>
</dbReference>
<dbReference type="OrthoDB" id="3831186at2"/>
<dbReference type="PATRIC" id="fig|880071.3.peg.3961"/>
<dbReference type="SMART" id="SM00530">
    <property type="entry name" value="HTH_XRE"/>
    <property type="match status" value="1"/>
</dbReference>
<dbReference type="CDD" id="cd00093">
    <property type="entry name" value="HTH_XRE"/>
    <property type="match status" value="1"/>
</dbReference>
<dbReference type="InterPro" id="IPR036286">
    <property type="entry name" value="LexA/Signal_pep-like_sf"/>
</dbReference>